<protein>
    <submittedName>
        <fullName evidence="1">Uncharacterized protein</fullName>
    </submittedName>
</protein>
<organism evidence="1 2">
    <name type="scientific">Candidatus Falkowbacteria bacterium RBG_13_39_14</name>
    <dbReference type="NCBI Taxonomy" id="1797985"/>
    <lineage>
        <taxon>Bacteria</taxon>
        <taxon>Candidatus Falkowiibacteriota</taxon>
    </lineage>
</organism>
<comment type="caution">
    <text evidence="1">The sequence shown here is derived from an EMBL/GenBank/DDBJ whole genome shotgun (WGS) entry which is preliminary data.</text>
</comment>
<name>A0A1F5S483_9BACT</name>
<gene>
    <name evidence="1" type="ORF">A2Y83_00320</name>
</gene>
<evidence type="ECO:0000313" key="2">
    <source>
        <dbReference type="Proteomes" id="UP000178323"/>
    </source>
</evidence>
<accession>A0A1F5S483</accession>
<reference evidence="1 2" key="1">
    <citation type="journal article" date="2016" name="Nat. Commun.">
        <title>Thousands of microbial genomes shed light on interconnected biogeochemical processes in an aquifer system.</title>
        <authorList>
            <person name="Anantharaman K."/>
            <person name="Brown C.T."/>
            <person name="Hug L.A."/>
            <person name="Sharon I."/>
            <person name="Castelle C.J."/>
            <person name="Probst A.J."/>
            <person name="Thomas B.C."/>
            <person name="Singh A."/>
            <person name="Wilkins M.J."/>
            <person name="Karaoz U."/>
            <person name="Brodie E.L."/>
            <person name="Williams K.H."/>
            <person name="Hubbard S.S."/>
            <person name="Banfield J.F."/>
        </authorList>
    </citation>
    <scope>NUCLEOTIDE SEQUENCE [LARGE SCALE GENOMIC DNA]</scope>
</reference>
<proteinExistence type="predicted"/>
<sequence length="73" mass="8597">MKNLKKGYGGSFSYFELGRPIELEEILTGKHFPSYKELARYIFFTATGEEFNEKNFDENKNFIGESKDYLVLR</sequence>
<evidence type="ECO:0000313" key="1">
    <source>
        <dbReference type="EMBL" id="OGF21479.1"/>
    </source>
</evidence>
<dbReference type="EMBL" id="MFFS01000061">
    <property type="protein sequence ID" value="OGF21479.1"/>
    <property type="molecule type" value="Genomic_DNA"/>
</dbReference>
<dbReference type="AlphaFoldDB" id="A0A1F5S483"/>
<dbReference type="Proteomes" id="UP000178323">
    <property type="component" value="Unassembled WGS sequence"/>
</dbReference>